<sequence length="641" mass="73490">MMNRSKHMKRKNHKSLKAYWTLLSLPILILPAFTLTSCSTISQYIMPINTTNHYANANALQDDYYLKHGKIEDNGIQKDITNTKFNLANDYIVTNAFNNSFTPSVTGSYAYINSLKMKYVYSSDNNYYWGYKQADFDNKQWLTNSSLSISDKNNELTSLSNLMNYLNNGAVNKISYNFVNLFNLLNNYEARLVSTINGNSYLDGYKRLGVMIGNNANLTNNNYAPEAFNLGSYDKTNDVRNNYFSYLYSQVNVLSQNNTKYKFGPYQVNWNESAVNNELYNGSSIASSDKIYPMMGLNSEKSIFDRSKYVPENENQPAAYYTNDLFSGTYIYSQENKNFDWTHGTLSKYVHIATTKDSQGNVKETGIDSIYDMPVLINLPNNAIQYGFYNPSNNHNNSIFINDWKFNNNELDNIHSTINYTNAWSSIYDHKLPNGAQPLKSTEFSTSTAYNGNFETKDKITSTSASEWTNGNDIKEPTISKWINDGIINYSSFIALAKYQMLTYTKDIKLKDKTQGDNGVLHVKYEVPIFAGYEDVVIPSYLAFDKDNYSIQNEGKTDEIWFFDVSKLQNKITAISTTLNSNELPNRTSTWYKNAYDNYKNNKYFLYMWLYALNDGNSVNWKDADKNVSVNNVANIIKTVI</sequence>
<dbReference type="KEGG" id="mgj:MGM1_2980"/>
<protein>
    <recommendedName>
        <fullName evidence="3">Lipoprotein</fullName>
    </recommendedName>
</protein>
<dbReference type="HOGENOM" id="CLU_426817_0_0_14"/>
<gene>
    <name evidence="1" type="ORF">MGM1_2980</name>
</gene>
<dbReference type="Proteomes" id="UP000030066">
    <property type="component" value="Chromosome"/>
</dbReference>
<accession>A0A097SSV9</accession>
<dbReference type="STRING" id="1318617.MGM1_2980"/>
<organism evidence="1 2">
    <name type="scientific">Candidatus Malacoplasma girerdii</name>
    <dbReference type="NCBI Taxonomy" id="1318617"/>
    <lineage>
        <taxon>Bacteria</taxon>
        <taxon>Bacillati</taxon>
        <taxon>Mycoplasmatota</taxon>
        <taxon>Mycoplasmoidales</taxon>
        <taxon>Mycoplasmoidaceae</taxon>
        <taxon>Malacoplasma</taxon>
    </lineage>
</organism>
<proteinExistence type="predicted"/>
<dbReference type="EMBL" id="CP007711">
    <property type="protein sequence ID" value="AIV03671.1"/>
    <property type="molecule type" value="Genomic_DNA"/>
</dbReference>
<evidence type="ECO:0008006" key="3">
    <source>
        <dbReference type="Google" id="ProtNLM"/>
    </source>
</evidence>
<evidence type="ECO:0000313" key="1">
    <source>
        <dbReference type="EMBL" id="AIV03671.1"/>
    </source>
</evidence>
<keyword evidence="2" id="KW-1185">Reference proteome</keyword>
<dbReference type="AlphaFoldDB" id="A0A097SSV9"/>
<reference evidence="1 2" key="1">
    <citation type="journal article" date="2014" name="PLoS ONE">
        <title>An emerging Mycoplasma associated with trichomoniasis, vaginal infection and disease.</title>
        <authorList>
            <consortium name="Vaginal Microbiome Consortium"/>
            <person name="Fettweis J.M."/>
            <person name="Serrano M.G."/>
            <person name="Huang B."/>
            <person name="Brooks J.P."/>
            <person name="Glascock A.L."/>
            <person name="Sheth N.U."/>
            <person name="Strauss J.F.III."/>
            <person name="Jefferson K.K."/>
            <person name="Buck G.A."/>
        </authorList>
    </citation>
    <scope>NUCLEOTIDE SEQUENCE [LARGE SCALE GENOMIC DNA]</scope>
    <source>
        <strain evidence="1 2">VCU_M1</strain>
    </source>
</reference>
<name>A0A097SSV9_9BACT</name>
<evidence type="ECO:0000313" key="2">
    <source>
        <dbReference type="Proteomes" id="UP000030066"/>
    </source>
</evidence>